<accession>E2BYG5</accession>
<feature type="non-terminal residue" evidence="2">
    <location>
        <position position="51"/>
    </location>
</feature>
<proteinExistence type="predicted"/>
<sequence>TAVKDLSRFGRPSTSNTDENVKRVKKLVFENCYMSERKIAAELNILNGSVH</sequence>
<protein>
    <recommendedName>
        <fullName evidence="4">Histone-lysine N-methyltransferase SETMAR</fullName>
    </recommendedName>
</protein>
<keyword evidence="3" id="KW-1185">Reference proteome</keyword>
<dbReference type="EMBL" id="GL451478">
    <property type="protein sequence ID" value="EFN79249.1"/>
    <property type="molecule type" value="Genomic_DNA"/>
</dbReference>
<feature type="region of interest" description="Disordered" evidence="1">
    <location>
        <begin position="1"/>
        <end position="20"/>
    </location>
</feature>
<evidence type="ECO:0000256" key="1">
    <source>
        <dbReference type="SAM" id="MobiDB-lite"/>
    </source>
</evidence>
<organism evidence="3">
    <name type="scientific">Harpegnathos saltator</name>
    <name type="common">Jerdon's jumping ant</name>
    <dbReference type="NCBI Taxonomy" id="610380"/>
    <lineage>
        <taxon>Eukaryota</taxon>
        <taxon>Metazoa</taxon>
        <taxon>Ecdysozoa</taxon>
        <taxon>Arthropoda</taxon>
        <taxon>Hexapoda</taxon>
        <taxon>Insecta</taxon>
        <taxon>Pterygota</taxon>
        <taxon>Neoptera</taxon>
        <taxon>Endopterygota</taxon>
        <taxon>Hymenoptera</taxon>
        <taxon>Apocrita</taxon>
        <taxon>Aculeata</taxon>
        <taxon>Formicoidea</taxon>
        <taxon>Formicidae</taxon>
        <taxon>Ponerinae</taxon>
        <taxon>Ponerini</taxon>
        <taxon>Harpegnathos</taxon>
    </lineage>
</organism>
<dbReference type="AlphaFoldDB" id="E2BYG5"/>
<feature type="non-terminal residue" evidence="2">
    <location>
        <position position="1"/>
    </location>
</feature>
<reference evidence="2 3" key="1">
    <citation type="journal article" date="2010" name="Science">
        <title>Genomic comparison of the ants Camponotus floridanus and Harpegnathos saltator.</title>
        <authorList>
            <person name="Bonasio R."/>
            <person name="Zhang G."/>
            <person name="Ye C."/>
            <person name="Mutti N.S."/>
            <person name="Fang X."/>
            <person name="Qin N."/>
            <person name="Donahue G."/>
            <person name="Yang P."/>
            <person name="Li Q."/>
            <person name="Li C."/>
            <person name="Zhang P."/>
            <person name="Huang Z."/>
            <person name="Berger S.L."/>
            <person name="Reinberg D."/>
            <person name="Wang J."/>
            <person name="Liebig J."/>
        </authorList>
    </citation>
    <scope>NUCLEOTIDE SEQUENCE [LARGE SCALE GENOMIC DNA]</scope>
    <source>
        <strain evidence="2 3">R22 G/1</strain>
    </source>
</reference>
<evidence type="ECO:0008006" key="4">
    <source>
        <dbReference type="Google" id="ProtNLM"/>
    </source>
</evidence>
<dbReference type="InParanoid" id="E2BYG5"/>
<evidence type="ECO:0000313" key="3">
    <source>
        <dbReference type="Proteomes" id="UP000008237"/>
    </source>
</evidence>
<name>E2BYG5_HARSA</name>
<dbReference type="Proteomes" id="UP000008237">
    <property type="component" value="Unassembled WGS sequence"/>
</dbReference>
<evidence type="ECO:0000313" key="2">
    <source>
        <dbReference type="EMBL" id="EFN79249.1"/>
    </source>
</evidence>
<gene>
    <name evidence="2" type="ORF">EAI_08917</name>
</gene>